<dbReference type="InterPro" id="IPR007577">
    <property type="entry name" value="GlycoTrfase_DXD_sugar-bd_CS"/>
</dbReference>
<dbReference type="InterPro" id="IPR029044">
    <property type="entry name" value="Nucleotide-diphossugar_trans"/>
</dbReference>
<dbReference type="Pfam" id="PF04488">
    <property type="entry name" value="Gly_transf_sug"/>
    <property type="match status" value="1"/>
</dbReference>
<keyword evidence="1 2" id="KW-0808">Transferase</keyword>
<proteinExistence type="predicted"/>
<protein>
    <submittedName>
        <fullName evidence="2">Glycosyl transferase</fullName>
    </submittedName>
</protein>
<dbReference type="GO" id="GO:0016020">
    <property type="term" value="C:membrane"/>
    <property type="evidence" value="ECO:0007669"/>
    <property type="project" value="GOC"/>
</dbReference>
<evidence type="ECO:0000256" key="1">
    <source>
        <dbReference type="ARBA" id="ARBA00022679"/>
    </source>
</evidence>
<dbReference type="GO" id="GO:0051999">
    <property type="term" value="P:mannosyl-inositol phosphorylceramide biosynthetic process"/>
    <property type="evidence" value="ECO:0007669"/>
    <property type="project" value="TreeGrafter"/>
</dbReference>
<reference evidence="2 3" key="1">
    <citation type="submission" date="2018-08" db="EMBL/GenBank/DDBJ databases">
        <title>A genome reference for cultivated species of the human gut microbiota.</title>
        <authorList>
            <person name="Zou Y."/>
            <person name="Xue W."/>
            <person name="Luo G."/>
        </authorList>
    </citation>
    <scope>NUCLEOTIDE SEQUENCE [LARGE SCALE GENOMIC DNA]</scope>
    <source>
        <strain evidence="2 3">AF21-53</strain>
    </source>
</reference>
<dbReference type="SUPFAM" id="SSF53448">
    <property type="entry name" value="Nucleotide-diphospho-sugar transferases"/>
    <property type="match status" value="1"/>
</dbReference>
<dbReference type="Gene3D" id="3.90.550.20">
    <property type="match status" value="1"/>
</dbReference>
<accession>A0A412JGR8</accession>
<organism evidence="2 3">
    <name type="scientific">Bacteroides uniformis</name>
    <dbReference type="NCBI Taxonomy" id="820"/>
    <lineage>
        <taxon>Bacteria</taxon>
        <taxon>Pseudomonadati</taxon>
        <taxon>Bacteroidota</taxon>
        <taxon>Bacteroidia</taxon>
        <taxon>Bacteroidales</taxon>
        <taxon>Bacteroidaceae</taxon>
        <taxon>Bacteroides</taxon>
    </lineage>
</organism>
<sequence length="243" mass="28936">MIPKIIHYCWFGESKIPPLIQKCIKSWKKHLPDYEFKLWNEENFNVNSTLWTQHAYELKKYAFVSDYVRLKALYEYGGIYLDTDIKILKSFNPLLKNEGFIGFEDVKGNVIASCVIAAKQLHPFIQECMQYYNQDFTIEIINKNEANVIDITQRLIKKGMQLGGGEQVINEMHIYPREYFCPMDFWGNWNKTANTYCIHLFNGSWLPDSEMKKLNKRKTWYFKLCKWIYVHIGLQKLKSSLKR</sequence>
<dbReference type="AlphaFoldDB" id="A0A412JGR8"/>
<evidence type="ECO:0000313" key="2">
    <source>
        <dbReference type="EMBL" id="RGS51488.1"/>
    </source>
</evidence>
<dbReference type="RefSeq" id="WP_008663047.1">
    <property type="nucleotide sequence ID" value="NZ_CAXVKF010000023.1"/>
</dbReference>
<dbReference type="PANTHER" id="PTHR32385">
    <property type="entry name" value="MANNOSYL PHOSPHORYLINOSITOL CERAMIDE SYNTHASE"/>
    <property type="match status" value="1"/>
</dbReference>
<gene>
    <name evidence="2" type="ORF">DWX87_17460</name>
</gene>
<evidence type="ECO:0000313" key="3">
    <source>
        <dbReference type="Proteomes" id="UP000285283"/>
    </source>
</evidence>
<dbReference type="Proteomes" id="UP000285283">
    <property type="component" value="Unassembled WGS sequence"/>
</dbReference>
<dbReference type="GO" id="GO:0000030">
    <property type="term" value="F:mannosyltransferase activity"/>
    <property type="evidence" value="ECO:0007669"/>
    <property type="project" value="TreeGrafter"/>
</dbReference>
<name>A0A412JGR8_BACUN</name>
<dbReference type="EMBL" id="QRVP01000022">
    <property type="protein sequence ID" value="RGS51488.1"/>
    <property type="molecule type" value="Genomic_DNA"/>
</dbReference>
<dbReference type="InterPro" id="IPR051706">
    <property type="entry name" value="Glycosyltransferase_domain"/>
</dbReference>
<comment type="caution">
    <text evidence="2">The sequence shown here is derived from an EMBL/GenBank/DDBJ whole genome shotgun (WGS) entry which is preliminary data.</text>
</comment>
<dbReference type="PANTHER" id="PTHR32385:SF15">
    <property type="entry name" value="INOSITOL PHOSPHOCERAMIDE MANNOSYLTRANSFERASE 1"/>
    <property type="match status" value="1"/>
</dbReference>